<dbReference type="EMBL" id="JABBWK010000004">
    <property type="protein sequence ID" value="KAG1906582.1"/>
    <property type="molecule type" value="Genomic_DNA"/>
</dbReference>
<protein>
    <submittedName>
        <fullName evidence="1">Uncharacterized protein</fullName>
    </submittedName>
</protein>
<accession>A0AAD4HRZ2</accession>
<proteinExistence type="predicted"/>
<dbReference type="AlphaFoldDB" id="A0AAD4HRZ2"/>
<reference evidence="1" key="1">
    <citation type="journal article" date="2020" name="New Phytol.">
        <title>Comparative genomics reveals dynamic genome evolution in host specialist ectomycorrhizal fungi.</title>
        <authorList>
            <person name="Lofgren L.A."/>
            <person name="Nguyen N.H."/>
            <person name="Vilgalys R."/>
            <person name="Ruytinx J."/>
            <person name="Liao H.L."/>
            <person name="Branco S."/>
            <person name="Kuo A."/>
            <person name="LaButti K."/>
            <person name="Lipzen A."/>
            <person name="Andreopoulos W."/>
            <person name="Pangilinan J."/>
            <person name="Riley R."/>
            <person name="Hundley H."/>
            <person name="Na H."/>
            <person name="Barry K."/>
            <person name="Grigoriev I.V."/>
            <person name="Stajich J.E."/>
            <person name="Kennedy P.G."/>
        </authorList>
    </citation>
    <scope>NUCLEOTIDE SEQUENCE</scope>
    <source>
        <strain evidence="1">FC203</strain>
    </source>
</reference>
<dbReference type="RefSeq" id="XP_041232157.1">
    <property type="nucleotide sequence ID" value="XM_041376504.1"/>
</dbReference>
<evidence type="ECO:0000313" key="2">
    <source>
        <dbReference type="Proteomes" id="UP001195769"/>
    </source>
</evidence>
<organism evidence="1 2">
    <name type="scientific">Suillus fuscotomentosus</name>
    <dbReference type="NCBI Taxonomy" id="1912939"/>
    <lineage>
        <taxon>Eukaryota</taxon>
        <taxon>Fungi</taxon>
        <taxon>Dikarya</taxon>
        <taxon>Basidiomycota</taxon>
        <taxon>Agaricomycotina</taxon>
        <taxon>Agaricomycetes</taxon>
        <taxon>Agaricomycetidae</taxon>
        <taxon>Boletales</taxon>
        <taxon>Suillineae</taxon>
        <taxon>Suillaceae</taxon>
        <taxon>Suillus</taxon>
    </lineage>
</organism>
<comment type="caution">
    <text evidence="1">The sequence shown here is derived from an EMBL/GenBank/DDBJ whole genome shotgun (WGS) entry which is preliminary data.</text>
</comment>
<gene>
    <name evidence="1" type="ORF">F5891DRAFT_975355</name>
</gene>
<sequence>MASTTSILVNGTDQVIIRDSVIVMEIENLLTGWPTYEINFTPKNPGPLKSIICLKDSVKMIHIEDSTDNEADMLIPGNHKRKKTLPTNHKSKKIKTFSADTIKITEDLAGLKITSQSSEKNSVNAKPVRLFGACENPPPCKLKFDSSTDWPPCCHHHFRDVDVEDKHSVADFDFVQAMPAPVAPDLT</sequence>
<dbReference type="GeneID" id="64670802"/>
<dbReference type="Proteomes" id="UP001195769">
    <property type="component" value="Unassembled WGS sequence"/>
</dbReference>
<name>A0AAD4HRZ2_9AGAM</name>
<keyword evidence="2" id="KW-1185">Reference proteome</keyword>
<evidence type="ECO:0000313" key="1">
    <source>
        <dbReference type="EMBL" id="KAG1906582.1"/>
    </source>
</evidence>